<feature type="region of interest" description="Disordered" evidence="1">
    <location>
        <begin position="1"/>
        <end position="26"/>
    </location>
</feature>
<sequence length="83" mass="9264">MGSKNPRRQRRMHKTAQSDRSHATPRLQRWKMVALSGITSIVVAFAAWAYATTPATPRLTRETLPPQAAVSTSSGHFSKRSSW</sequence>
<organism evidence="2">
    <name type="scientific">Dichomitus squalens</name>
    <dbReference type="NCBI Taxonomy" id="114155"/>
    <lineage>
        <taxon>Eukaryota</taxon>
        <taxon>Fungi</taxon>
        <taxon>Dikarya</taxon>
        <taxon>Basidiomycota</taxon>
        <taxon>Agaricomycotina</taxon>
        <taxon>Agaricomycetes</taxon>
        <taxon>Polyporales</taxon>
        <taxon>Polyporaceae</taxon>
        <taxon>Dichomitus</taxon>
    </lineage>
</organism>
<protein>
    <submittedName>
        <fullName evidence="2">Uncharacterized protein</fullName>
    </submittedName>
</protein>
<proteinExistence type="predicted"/>
<dbReference type="Proteomes" id="UP000292957">
    <property type="component" value="Unassembled WGS sequence"/>
</dbReference>
<evidence type="ECO:0000313" key="2">
    <source>
        <dbReference type="EMBL" id="TBU23472.1"/>
    </source>
</evidence>
<feature type="region of interest" description="Disordered" evidence="1">
    <location>
        <begin position="56"/>
        <end position="83"/>
    </location>
</feature>
<dbReference type="AlphaFoldDB" id="A0A4Q9MBX4"/>
<gene>
    <name evidence="2" type="ORF">BD311DRAFT_768431</name>
</gene>
<dbReference type="EMBL" id="ML143504">
    <property type="protein sequence ID" value="TBU23472.1"/>
    <property type="molecule type" value="Genomic_DNA"/>
</dbReference>
<accession>A0A4Q9MBX4</accession>
<evidence type="ECO:0000256" key="1">
    <source>
        <dbReference type="SAM" id="MobiDB-lite"/>
    </source>
</evidence>
<name>A0A4Q9MBX4_9APHY</name>
<feature type="compositionally biased region" description="Basic residues" evidence="1">
    <location>
        <begin position="1"/>
        <end position="14"/>
    </location>
</feature>
<reference evidence="2" key="1">
    <citation type="submission" date="2019-01" db="EMBL/GenBank/DDBJ databases">
        <title>Draft genome sequences of three monokaryotic isolates of the white-rot basidiomycete fungus Dichomitus squalens.</title>
        <authorList>
            <consortium name="DOE Joint Genome Institute"/>
            <person name="Lopez S.C."/>
            <person name="Andreopoulos B."/>
            <person name="Pangilinan J."/>
            <person name="Lipzen A."/>
            <person name="Riley R."/>
            <person name="Ahrendt S."/>
            <person name="Ng V."/>
            <person name="Barry K."/>
            <person name="Daum C."/>
            <person name="Grigoriev I.V."/>
            <person name="Hilden K.S."/>
            <person name="Makela M.R."/>
            <person name="de Vries R.P."/>
        </authorList>
    </citation>
    <scope>NUCLEOTIDE SEQUENCE [LARGE SCALE GENOMIC DNA]</scope>
    <source>
        <strain evidence="2">OM18370.1</strain>
    </source>
</reference>